<feature type="transmembrane region" description="Helical" evidence="1">
    <location>
        <begin position="44"/>
        <end position="61"/>
    </location>
</feature>
<feature type="transmembrane region" description="Helical" evidence="1">
    <location>
        <begin position="91"/>
        <end position="115"/>
    </location>
</feature>
<feature type="transmembrane region" description="Helical" evidence="1">
    <location>
        <begin position="12"/>
        <end position="32"/>
    </location>
</feature>
<keyword evidence="1" id="KW-0812">Transmembrane</keyword>
<comment type="caution">
    <text evidence="2">The sequence shown here is derived from an EMBL/GenBank/DDBJ whole genome shotgun (WGS) entry which is preliminary data.</text>
</comment>
<protein>
    <recommendedName>
        <fullName evidence="4">DUF5134 domain-containing protein</fullName>
    </recommendedName>
</protein>
<dbReference type="AlphaFoldDB" id="A0A101THM3"/>
<name>A0A101THM3_9ACTN</name>
<evidence type="ECO:0000256" key="1">
    <source>
        <dbReference type="SAM" id="Phobius"/>
    </source>
</evidence>
<gene>
    <name evidence="2" type="ORF">AQJ67_40380</name>
</gene>
<evidence type="ECO:0008006" key="4">
    <source>
        <dbReference type="Google" id="ProtNLM"/>
    </source>
</evidence>
<keyword evidence="1" id="KW-0472">Membrane</keyword>
<evidence type="ECO:0000313" key="2">
    <source>
        <dbReference type="EMBL" id="KUN92538.1"/>
    </source>
</evidence>
<sequence>MLASVIVPGSGVRYVGAAVLTVLAGAVFIARLASHEGVVEVHRAIGAVIMGAALAFGQAMPSHRGAPPSMPDMPNMSMSGMPTSASGATTAPHLVVVAAVLVYLAWTAVAVVRLCARSRRRLLSAEYLAMATSLTIMVFGMD</sequence>
<feature type="transmembrane region" description="Helical" evidence="1">
    <location>
        <begin position="122"/>
        <end position="141"/>
    </location>
</feature>
<organism evidence="2 3">
    <name type="scientific">Streptomyces caeruleatus</name>
    <dbReference type="NCBI Taxonomy" id="661399"/>
    <lineage>
        <taxon>Bacteria</taxon>
        <taxon>Bacillati</taxon>
        <taxon>Actinomycetota</taxon>
        <taxon>Actinomycetes</taxon>
        <taxon>Kitasatosporales</taxon>
        <taxon>Streptomycetaceae</taxon>
        <taxon>Streptomyces</taxon>
    </lineage>
</organism>
<keyword evidence="3" id="KW-1185">Reference proteome</keyword>
<evidence type="ECO:0000313" key="3">
    <source>
        <dbReference type="Proteomes" id="UP000053429"/>
    </source>
</evidence>
<proteinExistence type="predicted"/>
<keyword evidence="1" id="KW-1133">Transmembrane helix</keyword>
<dbReference type="EMBL" id="LMWY01000058">
    <property type="protein sequence ID" value="KUN92538.1"/>
    <property type="molecule type" value="Genomic_DNA"/>
</dbReference>
<reference evidence="2 3" key="1">
    <citation type="submission" date="2015-10" db="EMBL/GenBank/DDBJ databases">
        <title>Draft genome sequence of Streptomyces caeruleatus NRRL B-24802, type strain for the species Streptomyces caeruleatus.</title>
        <authorList>
            <person name="Ruckert C."/>
            <person name="Winkler A."/>
            <person name="Kalinowski J."/>
            <person name="Kampfer P."/>
            <person name="Glaeser S."/>
        </authorList>
    </citation>
    <scope>NUCLEOTIDE SEQUENCE [LARGE SCALE GENOMIC DNA]</scope>
    <source>
        <strain evidence="2 3">NRRL B-24802</strain>
    </source>
</reference>
<dbReference type="Proteomes" id="UP000053429">
    <property type="component" value="Unassembled WGS sequence"/>
</dbReference>
<accession>A0A101THM3</accession>